<proteinExistence type="predicted"/>
<evidence type="ECO:0000313" key="3">
    <source>
        <dbReference type="Proteomes" id="UP001331761"/>
    </source>
</evidence>
<reference evidence="2 3" key="1">
    <citation type="submission" date="2019-10" db="EMBL/GenBank/DDBJ databases">
        <title>Assembly and Annotation for the nematode Trichostrongylus colubriformis.</title>
        <authorList>
            <person name="Martin J."/>
        </authorList>
    </citation>
    <scope>NUCLEOTIDE SEQUENCE [LARGE SCALE GENOMIC DNA]</scope>
    <source>
        <strain evidence="2">G859</strain>
        <tissue evidence="2">Whole worm</tissue>
    </source>
</reference>
<dbReference type="Proteomes" id="UP001331761">
    <property type="component" value="Unassembled WGS sequence"/>
</dbReference>
<protein>
    <submittedName>
        <fullName evidence="2">Uncharacterized protein</fullName>
    </submittedName>
</protein>
<feature type="region of interest" description="Disordered" evidence="1">
    <location>
        <begin position="328"/>
        <end position="369"/>
    </location>
</feature>
<evidence type="ECO:0000256" key="1">
    <source>
        <dbReference type="SAM" id="MobiDB-lite"/>
    </source>
</evidence>
<gene>
    <name evidence="2" type="ORF">GCK32_005314</name>
</gene>
<accession>A0AAN8ITC6</accession>
<organism evidence="2 3">
    <name type="scientific">Trichostrongylus colubriformis</name>
    <name type="common">Black scour worm</name>
    <dbReference type="NCBI Taxonomy" id="6319"/>
    <lineage>
        <taxon>Eukaryota</taxon>
        <taxon>Metazoa</taxon>
        <taxon>Ecdysozoa</taxon>
        <taxon>Nematoda</taxon>
        <taxon>Chromadorea</taxon>
        <taxon>Rhabditida</taxon>
        <taxon>Rhabditina</taxon>
        <taxon>Rhabditomorpha</taxon>
        <taxon>Strongyloidea</taxon>
        <taxon>Trichostrongylidae</taxon>
        <taxon>Trichostrongylus</taxon>
    </lineage>
</organism>
<feature type="compositionally biased region" description="Polar residues" evidence="1">
    <location>
        <begin position="484"/>
        <end position="494"/>
    </location>
</feature>
<dbReference type="AlphaFoldDB" id="A0AAN8ITC6"/>
<dbReference type="EMBL" id="WIXE01001950">
    <property type="protein sequence ID" value="KAK5985231.1"/>
    <property type="molecule type" value="Genomic_DNA"/>
</dbReference>
<feature type="compositionally biased region" description="Low complexity" evidence="1">
    <location>
        <begin position="464"/>
        <end position="476"/>
    </location>
</feature>
<name>A0AAN8ITC6_TRICO</name>
<evidence type="ECO:0000313" key="2">
    <source>
        <dbReference type="EMBL" id="KAK5985231.1"/>
    </source>
</evidence>
<sequence length="681" mass="76229">MRGLRPARWSANRRKSCDIPTREIFNKGGDMRVRVEQQGRNTRRTINLGQALCLWCSGELRCTCPHPPPDNIGRAGLVPARPAPHLSQSTSIQPRIRDYPIVPSPTYSYSTHHSSQYFPAHNFHRFRLGYFGQSTHPFPRCCPSAAPSFISQPVYNPPRFHYAQVCHPSYSIRDPEHRVQQVSYLRVYPKHCSELFVAEYLNLERAFAYPVSLADWVLPSSFPYYSVVFLRTPMEETAGGESLTNVCVTTIGGKHQRDKEQLLYDVKGRSTDECCSSSCSTCCHNRFKHPSDSRAPSQLILNTESIRISEAYPDEYCCASPSESLTLENDVYESGSEEEDSDKPRRKPYTAEPSSSSSDSDDGSTDDSYSHVHWVTSSGKSSSSCKRNYSECAALQELQDLESFLGLRSTGQPSHRKAVSECCSCCYTSKCSSCENVISSVSTGSTAELICQCPDCRASKDSKGTSTSSTRSSSSSCPRVQDSIGFNSEPSRTMVTIPSIPGSTAHEMPMESPCHKSTNDYMTAPNAVSQTSSLLREDSRSGGRGFRRSSVREIYGPTQYHDVSDRTITALPIYDPTCQQCCEARFADRLWETLDEECSCTPIIRTSPRGSISLISSSKATPISDKTDTVMDDKRKDSLANYIVKSQKKGRTMRDSVMRWVRYKSEQCRNRMRNLRQAPEH</sequence>
<keyword evidence="3" id="KW-1185">Reference proteome</keyword>
<comment type="caution">
    <text evidence="2">The sequence shown here is derived from an EMBL/GenBank/DDBJ whole genome shotgun (WGS) entry which is preliminary data.</text>
</comment>
<feature type="region of interest" description="Disordered" evidence="1">
    <location>
        <begin position="457"/>
        <end position="494"/>
    </location>
</feature>